<dbReference type="PIRSF" id="PIRSF000813">
    <property type="entry name" value="CCA_bact"/>
    <property type="match status" value="1"/>
</dbReference>
<keyword evidence="6" id="KW-0547">Nucleotide-binding</keyword>
<evidence type="ECO:0000313" key="14">
    <source>
        <dbReference type="EMBL" id="RIY42308.1"/>
    </source>
</evidence>
<dbReference type="Pfam" id="PF12627">
    <property type="entry name" value="PolyA_pol_RNAbd"/>
    <property type="match status" value="1"/>
</dbReference>
<dbReference type="Proteomes" id="UP000266206">
    <property type="component" value="Unassembled WGS sequence"/>
</dbReference>
<reference evidence="14 15" key="1">
    <citation type="submission" date="2017-08" db="EMBL/GenBank/DDBJ databases">
        <title>Pusillimonas indicus sp. nov., a member of the family Alcaligenaceae isolated from surface seawater.</title>
        <authorList>
            <person name="Li J."/>
        </authorList>
    </citation>
    <scope>NUCLEOTIDE SEQUENCE [LARGE SCALE GENOMIC DNA]</scope>
    <source>
        <strain evidence="14 15">L52-1-41</strain>
    </source>
</reference>
<evidence type="ECO:0000256" key="3">
    <source>
        <dbReference type="ARBA" id="ARBA00022694"/>
    </source>
</evidence>
<dbReference type="GO" id="GO:0046872">
    <property type="term" value="F:metal ion binding"/>
    <property type="evidence" value="ECO:0007669"/>
    <property type="project" value="UniProtKB-KW"/>
</dbReference>
<evidence type="ECO:0000256" key="10">
    <source>
        <dbReference type="ARBA" id="ARBA00022884"/>
    </source>
</evidence>
<keyword evidence="5" id="KW-0479">Metal-binding</keyword>
<evidence type="ECO:0000256" key="5">
    <source>
        <dbReference type="ARBA" id="ARBA00022723"/>
    </source>
</evidence>
<gene>
    <name evidence="14" type="ORF">CJP73_02440</name>
</gene>
<evidence type="ECO:0000256" key="11">
    <source>
        <dbReference type="RuleBase" id="RU003953"/>
    </source>
</evidence>
<dbReference type="PANTHER" id="PTHR47545:SF1">
    <property type="entry name" value="MULTIFUNCTIONAL CCA PROTEIN"/>
    <property type="match status" value="1"/>
</dbReference>
<dbReference type="CDD" id="cd05398">
    <property type="entry name" value="NT_ClassII-CCAase"/>
    <property type="match status" value="1"/>
</dbReference>
<accession>A0A3A1YYQ1</accession>
<dbReference type="OrthoDB" id="9805698at2"/>
<evidence type="ECO:0000256" key="9">
    <source>
        <dbReference type="ARBA" id="ARBA00022842"/>
    </source>
</evidence>
<keyword evidence="4 14" id="KW-0548">Nucleotidyltransferase</keyword>
<evidence type="ECO:0000256" key="4">
    <source>
        <dbReference type="ARBA" id="ARBA00022695"/>
    </source>
</evidence>
<evidence type="ECO:0000259" key="13">
    <source>
        <dbReference type="Pfam" id="PF12627"/>
    </source>
</evidence>
<dbReference type="EMBL" id="NQYH01000001">
    <property type="protein sequence ID" value="RIY42308.1"/>
    <property type="molecule type" value="Genomic_DNA"/>
</dbReference>
<dbReference type="InterPro" id="IPR002646">
    <property type="entry name" value="PolA_pol_head_dom"/>
</dbReference>
<dbReference type="GO" id="GO:0004810">
    <property type="term" value="F:CCA tRNA nucleotidyltransferase activity"/>
    <property type="evidence" value="ECO:0007669"/>
    <property type="project" value="UniProtKB-EC"/>
</dbReference>
<keyword evidence="2 11" id="KW-0808">Transferase</keyword>
<sequence>MVHSVPTLPVVAPDPLIGDLEAYIVGGAVRDALLGLPAGDRDWVVVGATPEQMVQKGFIPVGDDFPVFLHPKTKEEYALARTERKSGRGYKGFTFYTGQDVTLEEDLYRRDLTINAIAQTPDGQLVDPLNGFADIEARVLRHIGEAFCEDPVRLLRLARFAARFTHFSIAPETLNLARRLVTDGEVDALVPERVWREVSRGLISEAPYRMFDVLAETGALQRVMPGLNFDGAARRSLQCAAQRHLPLASCAALFCFSSSNPDTVLQAVKAPSHCVDYARLLPVVGAQLGAAQTADDYLALIEQCDGLRKPERFLELVAAACCLGKQFSGVEASLSQAWAARLDAVRAVDGGSIAKRHQGKPQAIKEAVRQARLAALVGA</sequence>
<keyword evidence="9" id="KW-0460">Magnesium</keyword>
<dbReference type="Pfam" id="PF01743">
    <property type="entry name" value="PolyA_pol"/>
    <property type="match status" value="1"/>
</dbReference>
<evidence type="ECO:0000259" key="12">
    <source>
        <dbReference type="Pfam" id="PF01743"/>
    </source>
</evidence>
<dbReference type="EC" id="2.7.7.72" evidence="14"/>
<dbReference type="Gene3D" id="3.30.460.10">
    <property type="entry name" value="Beta Polymerase, domain 2"/>
    <property type="match status" value="1"/>
</dbReference>
<dbReference type="GO" id="GO:0001680">
    <property type="term" value="P:tRNA 3'-terminal CCA addition"/>
    <property type="evidence" value="ECO:0007669"/>
    <property type="project" value="InterPro"/>
</dbReference>
<proteinExistence type="inferred from homology"/>
<keyword evidence="10 11" id="KW-0694">RNA-binding</keyword>
<evidence type="ECO:0000256" key="1">
    <source>
        <dbReference type="ARBA" id="ARBA00001946"/>
    </source>
</evidence>
<comment type="similarity">
    <text evidence="11">Belongs to the tRNA nucleotidyltransferase/poly(A) polymerase family.</text>
</comment>
<organism evidence="14 15">
    <name type="scientific">Neopusillimonas maritima</name>
    <dbReference type="NCBI Taxonomy" id="2026239"/>
    <lineage>
        <taxon>Bacteria</taxon>
        <taxon>Pseudomonadati</taxon>
        <taxon>Pseudomonadota</taxon>
        <taxon>Betaproteobacteria</taxon>
        <taxon>Burkholderiales</taxon>
        <taxon>Alcaligenaceae</taxon>
        <taxon>Neopusillimonas</taxon>
    </lineage>
</organism>
<keyword evidence="3" id="KW-0819">tRNA processing</keyword>
<dbReference type="InterPro" id="IPR050124">
    <property type="entry name" value="tRNA_CCA-adding_enzyme"/>
</dbReference>
<dbReference type="InterPro" id="IPR043519">
    <property type="entry name" value="NT_sf"/>
</dbReference>
<comment type="cofactor">
    <cofactor evidence="1">
        <name>Mg(2+)</name>
        <dbReference type="ChEBI" id="CHEBI:18420"/>
    </cofactor>
</comment>
<evidence type="ECO:0000313" key="15">
    <source>
        <dbReference type="Proteomes" id="UP000266206"/>
    </source>
</evidence>
<name>A0A3A1YYQ1_9BURK</name>
<dbReference type="PANTHER" id="PTHR47545">
    <property type="entry name" value="MULTIFUNCTIONAL CCA PROTEIN"/>
    <property type="match status" value="1"/>
</dbReference>
<evidence type="ECO:0000256" key="8">
    <source>
        <dbReference type="ARBA" id="ARBA00022840"/>
    </source>
</evidence>
<feature type="domain" description="tRNA nucleotidyltransferase/poly(A) polymerase RNA and SrmB- binding" evidence="13">
    <location>
        <begin position="167"/>
        <end position="228"/>
    </location>
</feature>
<dbReference type="InterPro" id="IPR012006">
    <property type="entry name" value="CCA_bact"/>
</dbReference>
<comment type="caution">
    <text evidence="14">The sequence shown here is derived from an EMBL/GenBank/DDBJ whole genome shotgun (WGS) entry which is preliminary data.</text>
</comment>
<dbReference type="SUPFAM" id="SSF81891">
    <property type="entry name" value="Poly A polymerase C-terminal region-like"/>
    <property type="match status" value="1"/>
</dbReference>
<dbReference type="AlphaFoldDB" id="A0A3A1YYQ1"/>
<dbReference type="RefSeq" id="WP_119515389.1">
    <property type="nucleotide sequence ID" value="NZ_NQYH01000001.1"/>
</dbReference>
<dbReference type="InterPro" id="IPR032828">
    <property type="entry name" value="PolyA_RNA-bd"/>
</dbReference>
<dbReference type="GO" id="GO:0005524">
    <property type="term" value="F:ATP binding"/>
    <property type="evidence" value="ECO:0007669"/>
    <property type="project" value="UniProtKB-KW"/>
</dbReference>
<keyword evidence="7" id="KW-0692">RNA repair</keyword>
<dbReference type="GO" id="GO:0003723">
    <property type="term" value="F:RNA binding"/>
    <property type="evidence" value="ECO:0007669"/>
    <property type="project" value="UniProtKB-KW"/>
</dbReference>
<dbReference type="SUPFAM" id="SSF81301">
    <property type="entry name" value="Nucleotidyltransferase"/>
    <property type="match status" value="1"/>
</dbReference>
<feature type="domain" description="Poly A polymerase head" evidence="12">
    <location>
        <begin position="22"/>
        <end position="141"/>
    </location>
</feature>
<evidence type="ECO:0000256" key="7">
    <source>
        <dbReference type="ARBA" id="ARBA00022800"/>
    </source>
</evidence>
<evidence type="ECO:0000256" key="6">
    <source>
        <dbReference type="ARBA" id="ARBA00022741"/>
    </source>
</evidence>
<keyword evidence="8" id="KW-0067">ATP-binding</keyword>
<evidence type="ECO:0000256" key="2">
    <source>
        <dbReference type="ARBA" id="ARBA00022679"/>
    </source>
</evidence>
<protein>
    <submittedName>
        <fullName evidence="14">CCA tRNA nucleotidyltransferase</fullName>
        <ecNumber evidence="14">2.7.7.72</ecNumber>
    </submittedName>
</protein>
<dbReference type="Gene3D" id="1.10.3090.10">
    <property type="entry name" value="cca-adding enzyme, domain 2"/>
    <property type="match status" value="1"/>
</dbReference>
<dbReference type="GO" id="GO:0042245">
    <property type="term" value="P:RNA repair"/>
    <property type="evidence" value="ECO:0007669"/>
    <property type="project" value="UniProtKB-KW"/>
</dbReference>